<dbReference type="Proteomes" id="UP000293162">
    <property type="component" value="Unassembled WGS sequence"/>
</dbReference>
<dbReference type="Pfam" id="PF01408">
    <property type="entry name" value="GFO_IDH_MocA"/>
    <property type="match status" value="1"/>
</dbReference>
<dbReference type="InterPro" id="IPR000683">
    <property type="entry name" value="Gfo/Idh/MocA-like_OxRdtase_N"/>
</dbReference>
<keyword evidence="4" id="KW-1185">Reference proteome</keyword>
<dbReference type="InterPro" id="IPR036291">
    <property type="entry name" value="NAD(P)-bd_dom_sf"/>
</dbReference>
<evidence type="ECO:0000259" key="2">
    <source>
        <dbReference type="Pfam" id="PF19051"/>
    </source>
</evidence>
<gene>
    <name evidence="3" type="ORF">EWM59_10510</name>
</gene>
<sequence length="428" mass="48284">MTTRRNFIKTTGTLAAFSIVPRNVLGRGFLAPSDVINVGFIGLGRQARGLQGRFLETKEINLLAACDVDKSKSDSFTQDLFVKNAKQFLGEEKTQPKVYENYLELLDRKDIDAVVIATPDHWHASIAIRAAEKGKDIYLEKPLTFTVAEGRALVNAVRKNKRVLQTGSMQRSADGFRRACELVRNGYIGEITEVRVTIGGPPKPVDFQPEPVPATMNWDMWLGPNQPHPYHHFLAPRLEDTFWGKWRYYKGFGGGDVTDWGAHMFDIAQWGLGMDESGPVELYPPTYPEADQGMVFKYANGVKMIHHDFGKGNAVQFRGKDGIIEVSRSFLNVPDKLKDVQLKETDIKLVSPVGGNHYKDFLNSIRTRQKPLCDVEIGHRTCTVCNIANIGYELRRPLKWNPVTEKFDDAEANKKLSRKMREPFGVKV</sequence>
<dbReference type="EMBL" id="SEWF01000012">
    <property type="protein sequence ID" value="RYU95785.1"/>
    <property type="molecule type" value="Genomic_DNA"/>
</dbReference>
<evidence type="ECO:0000313" key="4">
    <source>
        <dbReference type="Proteomes" id="UP000293162"/>
    </source>
</evidence>
<evidence type="ECO:0000259" key="1">
    <source>
        <dbReference type="Pfam" id="PF01408"/>
    </source>
</evidence>
<dbReference type="RefSeq" id="WP_130020924.1">
    <property type="nucleotide sequence ID" value="NZ_SEWF01000012.1"/>
</dbReference>
<feature type="domain" description="Gfo/Idh/MocA-like oxidoreductase bacterial type C-terminal" evidence="2">
    <location>
        <begin position="207"/>
        <end position="424"/>
    </location>
</feature>
<dbReference type="InterPro" id="IPR050463">
    <property type="entry name" value="Gfo/Idh/MocA_oxidrdct_glycsds"/>
</dbReference>
<comment type="caution">
    <text evidence="3">The sequence shown here is derived from an EMBL/GenBank/DDBJ whole genome shotgun (WGS) entry which is preliminary data.</text>
</comment>
<dbReference type="AlphaFoldDB" id="A0A4Q5M172"/>
<dbReference type="GO" id="GO:0000166">
    <property type="term" value="F:nucleotide binding"/>
    <property type="evidence" value="ECO:0007669"/>
    <property type="project" value="InterPro"/>
</dbReference>
<dbReference type="SUPFAM" id="SSF55347">
    <property type="entry name" value="Glyceraldehyde-3-phosphate dehydrogenase-like, C-terminal domain"/>
    <property type="match status" value="1"/>
</dbReference>
<dbReference type="PANTHER" id="PTHR43818">
    <property type="entry name" value="BCDNA.GH03377"/>
    <property type="match status" value="1"/>
</dbReference>
<accession>A0A4Q5M172</accession>
<proteinExistence type="predicted"/>
<organism evidence="3 4">
    <name type="scientific">Emticicia agri</name>
    <dbReference type="NCBI Taxonomy" id="2492393"/>
    <lineage>
        <taxon>Bacteria</taxon>
        <taxon>Pseudomonadati</taxon>
        <taxon>Bacteroidota</taxon>
        <taxon>Cytophagia</taxon>
        <taxon>Cytophagales</taxon>
        <taxon>Leadbetterellaceae</taxon>
        <taxon>Emticicia</taxon>
    </lineage>
</organism>
<dbReference type="Pfam" id="PF19051">
    <property type="entry name" value="GFO_IDH_MocA_C2"/>
    <property type="match status" value="1"/>
</dbReference>
<reference evidence="3 4" key="1">
    <citation type="submission" date="2019-02" db="EMBL/GenBank/DDBJ databases">
        <title>Bacterial novel species Emticicia sp. 17J42-9 isolated from soil.</title>
        <authorList>
            <person name="Jung H.-Y."/>
        </authorList>
    </citation>
    <scope>NUCLEOTIDE SEQUENCE [LARGE SCALE GENOMIC DNA]</scope>
    <source>
        <strain evidence="3 4">17J42-9</strain>
    </source>
</reference>
<dbReference type="Gene3D" id="3.30.360.10">
    <property type="entry name" value="Dihydrodipicolinate Reductase, domain 2"/>
    <property type="match status" value="1"/>
</dbReference>
<dbReference type="SUPFAM" id="SSF51735">
    <property type="entry name" value="NAD(P)-binding Rossmann-fold domains"/>
    <property type="match status" value="1"/>
</dbReference>
<dbReference type="PANTHER" id="PTHR43818:SF5">
    <property type="entry name" value="OXIDOREDUCTASE FAMILY PROTEIN"/>
    <property type="match status" value="1"/>
</dbReference>
<name>A0A4Q5M172_9BACT</name>
<evidence type="ECO:0000313" key="3">
    <source>
        <dbReference type="EMBL" id="RYU95785.1"/>
    </source>
</evidence>
<feature type="domain" description="Gfo/Idh/MocA-like oxidoreductase N-terminal" evidence="1">
    <location>
        <begin position="36"/>
        <end position="167"/>
    </location>
</feature>
<dbReference type="OrthoDB" id="9763611at2"/>
<protein>
    <submittedName>
        <fullName evidence="3">Gfo/Idh/MocA family oxidoreductase</fullName>
    </submittedName>
</protein>
<dbReference type="InterPro" id="IPR043906">
    <property type="entry name" value="Gfo/Idh/MocA_OxRdtase_bact_C"/>
</dbReference>
<dbReference type="Gene3D" id="3.40.50.720">
    <property type="entry name" value="NAD(P)-binding Rossmann-like Domain"/>
    <property type="match status" value="1"/>
</dbReference>